<evidence type="ECO:0000313" key="8">
    <source>
        <dbReference type="Proteomes" id="UP000034207"/>
    </source>
</evidence>
<dbReference type="InterPro" id="IPR000711">
    <property type="entry name" value="ATPase_OSCP/dsu"/>
</dbReference>
<name>A0A0G0LUG5_UNCC2</name>
<reference evidence="7 8" key="1">
    <citation type="journal article" date="2015" name="Nature">
        <title>rRNA introns, odd ribosomes, and small enigmatic genomes across a large radiation of phyla.</title>
        <authorList>
            <person name="Brown C.T."/>
            <person name="Hug L.A."/>
            <person name="Thomas B.C."/>
            <person name="Sharon I."/>
            <person name="Castelle C.J."/>
            <person name="Singh A."/>
            <person name="Wilkins M.J."/>
            <person name="Williams K.H."/>
            <person name="Banfield J.F."/>
        </authorList>
    </citation>
    <scope>NUCLEOTIDE SEQUENCE [LARGE SCALE GENOMIC DNA]</scope>
</reference>
<keyword evidence="4" id="KW-0406">Ion transport</keyword>
<evidence type="ECO:0000256" key="1">
    <source>
        <dbReference type="ARBA" id="ARBA00004370"/>
    </source>
</evidence>
<dbReference type="Pfam" id="PF00213">
    <property type="entry name" value="OSCP"/>
    <property type="match status" value="1"/>
</dbReference>
<gene>
    <name evidence="7" type="ORF">UT18_C0009G0063</name>
</gene>
<protein>
    <submittedName>
        <fullName evidence="7">ATP synthase subunit delta</fullName>
    </submittedName>
</protein>
<dbReference type="STRING" id="1618345.UT18_C0009G0063"/>
<keyword evidence="6" id="KW-0066">ATP synthesis</keyword>
<dbReference type="AlphaFoldDB" id="A0A0G0LUG5"/>
<keyword evidence="3" id="KW-0375">Hydrogen ion transport</keyword>
<evidence type="ECO:0000313" key="7">
    <source>
        <dbReference type="EMBL" id="KKQ94652.1"/>
    </source>
</evidence>
<comment type="caution">
    <text evidence="7">The sequence shown here is derived from an EMBL/GenBank/DDBJ whole genome shotgun (WGS) entry which is preliminary data.</text>
</comment>
<evidence type="ECO:0000256" key="4">
    <source>
        <dbReference type="ARBA" id="ARBA00023065"/>
    </source>
</evidence>
<dbReference type="GO" id="GO:0016020">
    <property type="term" value="C:membrane"/>
    <property type="evidence" value="ECO:0007669"/>
    <property type="project" value="UniProtKB-SubCell"/>
</dbReference>
<proteinExistence type="predicted"/>
<evidence type="ECO:0000256" key="5">
    <source>
        <dbReference type="ARBA" id="ARBA00023136"/>
    </source>
</evidence>
<organism evidence="7 8">
    <name type="scientific">candidate division CPR2 bacterium GW2011_GWC2_39_10</name>
    <dbReference type="NCBI Taxonomy" id="1618345"/>
    <lineage>
        <taxon>Bacteria</taxon>
        <taxon>Bacteria division CPR2</taxon>
    </lineage>
</organism>
<dbReference type="Proteomes" id="UP000034207">
    <property type="component" value="Unassembled WGS sequence"/>
</dbReference>
<sequence>MKTIKDHIDTILGSIHSKKDLDEAVFCVCSFAELVDYKSVGGDQSQKRKLLIASEVKNIQSVIIGDYFTKLVKANQMWLFEPSHFADFNTALSSMASETSAIDLKVAIDLKESDIREIADYFSAKQQHKVILNISVDKSLIGGAIIKKDNYIMDFSLKNKLSTLSAQWKKSIKLSKADE</sequence>
<evidence type="ECO:0000256" key="3">
    <source>
        <dbReference type="ARBA" id="ARBA00022781"/>
    </source>
</evidence>
<evidence type="ECO:0000256" key="2">
    <source>
        <dbReference type="ARBA" id="ARBA00022448"/>
    </source>
</evidence>
<keyword evidence="2" id="KW-0813">Transport</keyword>
<evidence type="ECO:0000256" key="6">
    <source>
        <dbReference type="ARBA" id="ARBA00023310"/>
    </source>
</evidence>
<comment type="subcellular location">
    <subcellularLocation>
        <location evidence="1">Membrane</location>
    </subcellularLocation>
</comment>
<accession>A0A0G0LUG5</accession>
<dbReference type="GO" id="GO:0046933">
    <property type="term" value="F:proton-transporting ATP synthase activity, rotational mechanism"/>
    <property type="evidence" value="ECO:0007669"/>
    <property type="project" value="InterPro"/>
</dbReference>
<dbReference type="EMBL" id="LBVV01000009">
    <property type="protein sequence ID" value="KKQ94652.1"/>
    <property type="molecule type" value="Genomic_DNA"/>
</dbReference>
<keyword evidence="5" id="KW-0472">Membrane</keyword>